<keyword evidence="3" id="KW-1185">Reference proteome</keyword>
<dbReference type="OrthoDB" id="265717at2759"/>
<dbReference type="EMBL" id="LKEA01000036">
    <property type="protein sequence ID" value="ROV95429.1"/>
    <property type="molecule type" value="Genomic_DNA"/>
</dbReference>
<reference evidence="2 3" key="1">
    <citation type="submission" date="2015-09" db="EMBL/GenBank/DDBJ databases">
        <title>Host preference determinants of Valsa canker pathogens revealed by comparative genomics.</title>
        <authorList>
            <person name="Yin Z."/>
            <person name="Huang L."/>
        </authorList>
    </citation>
    <scope>NUCLEOTIDE SEQUENCE [LARGE SCALE GENOMIC DNA]</scope>
    <source>
        <strain evidence="2 3">03-1</strain>
    </source>
</reference>
<name>A0A423VWH1_9PEZI</name>
<dbReference type="PANTHER" id="PTHR24148:SF73">
    <property type="entry name" value="HET DOMAIN PROTEIN (AFU_ORTHOLOGUE AFUA_8G01020)"/>
    <property type="match status" value="1"/>
</dbReference>
<feature type="domain" description="Heterokaryon incompatibility" evidence="1">
    <location>
        <begin position="17"/>
        <end position="166"/>
    </location>
</feature>
<dbReference type="AlphaFoldDB" id="A0A423VWH1"/>
<dbReference type="InterPro" id="IPR010730">
    <property type="entry name" value="HET"/>
</dbReference>
<dbReference type="PANTHER" id="PTHR24148">
    <property type="entry name" value="ANKYRIN REPEAT DOMAIN-CONTAINING PROTEIN 39 HOMOLOG-RELATED"/>
    <property type="match status" value="1"/>
</dbReference>
<evidence type="ECO:0000259" key="1">
    <source>
        <dbReference type="Pfam" id="PF06985"/>
    </source>
</evidence>
<dbReference type="STRING" id="356882.A0A423VWH1"/>
<dbReference type="Pfam" id="PF06985">
    <property type="entry name" value="HET"/>
    <property type="match status" value="1"/>
</dbReference>
<comment type="caution">
    <text evidence="2">The sequence shown here is derived from an EMBL/GenBank/DDBJ whole genome shotgun (WGS) entry which is preliminary data.</text>
</comment>
<evidence type="ECO:0000313" key="2">
    <source>
        <dbReference type="EMBL" id="ROV95429.1"/>
    </source>
</evidence>
<dbReference type="Proteomes" id="UP000283895">
    <property type="component" value="Unassembled WGS sequence"/>
</dbReference>
<evidence type="ECO:0000313" key="3">
    <source>
        <dbReference type="Proteomes" id="UP000283895"/>
    </source>
</evidence>
<protein>
    <recommendedName>
        <fullName evidence="1">Heterokaryon incompatibility domain-containing protein</fullName>
    </recommendedName>
</protein>
<dbReference type="InterPro" id="IPR052895">
    <property type="entry name" value="HetReg/Transcr_Mod"/>
</dbReference>
<gene>
    <name evidence="2" type="ORF">VMCG_08499</name>
</gene>
<sequence>MTVGEARPSWRYIWGDYVALSYTWGEPSWTTQILVNGHRVVVQSNLEASLRQFARKAVMQTRLWIWIDAICINQADLAERQREVPRMRSIYKTAREIVVWLGEEADKSDLAIRLIRKMAESCQKDTIMLLGQDLRAHPDLFGAGCWLGLALLMSRPYWRRVWIMQEIAMGNAATTFLCGREVATWSDFYDAIYTFTNSHLDMVSRYVEKGYRDAGASGIQGLNRNRITQLTSEQKIQATDPEHIHPSLMPLLDIARSSMATDPRDRVYGILGLMPGAFREVIKVDYTLPVTEVYTCFARSMITESKSPSKDALMA</sequence>
<accession>A0A423VWH1</accession>
<organism evidence="2 3">
    <name type="scientific">Cytospora schulzeri</name>
    <dbReference type="NCBI Taxonomy" id="448051"/>
    <lineage>
        <taxon>Eukaryota</taxon>
        <taxon>Fungi</taxon>
        <taxon>Dikarya</taxon>
        <taxon>Ascomycota</taxon>
        <taxon>Pezizomycotina</taxon>
        <taxon>Sordariomycetes</taxon>
        <taxon>Sordariomycetidae</taxon>
        <taxon>Diaporthales</taxon>
        <taxon>Cytosporaceae</taxon>
        <taxon>Cytospora</taxon>
    </lineage>
</organism>
<proteinExistence type="predicted"/>